<evidence type="ECO:0000256" key="1">
    <source>
        <dbReference type="ARBA" id="ARBA00007169"/>
    </source>
</evidence>
<dbReference type="AlphaFoldDB" id="A0A075V1P2"/>
<dbReference type="GO" id="GO:0008610">
    <property type="term" value="P:lipid biosynthetic process"/>
    <property type="evidence" value="ECO:0007669"/>
    <property type="project" value="TreeGrafter"/>
</dbReference>
<dbReference type="InterPro" id="IPR012223">
    <property type="entry name" value="TEII"/>
</dbReference>
<evidence type="ECO:0000259" key="2">
    <source>
        <dbReference type="Pfam" id="PF00975"/>
    </source>
</evidence>
<comment type="similarity">
    <text evidence="1">Belongs to the thioesterase family.</text>
</comment>
<dbReference type="Proteomes" id="UP000028492">
    <property type="component" value="Chromosome"/>
</dbReference>
<dbReference type="PANTHER" id="PTHR11487:SF0">
    <property type="entry name" value="S-ACYL FATTY ACID SYNTHASE THIOESTERASE, MEDIUM CHAIN"/>
    <property type="match status" value="1"/>
</dbReference>
<dbReference type="Pfam" id="PF00975">
    <property type="entry name" value="Thioesterase"/>
    <property type="match status" value="1"/>
</dbReference>
<accession>A0A075V1P2</accession>
<gene>
    <name evidence="3" type="ORF">AJAP_18110</name>
</gene>
<dbReference type="Gene3D" id="3.40.50.1820">
    <property type="entry name" value="alpha/beta hydrolase"/>
    <property type="match status" value="1"/>
</dbReference>
<organism evidence="3 4">
    <name type="scientific">Amycolatopsis japonica</name>
    <dbReference type="NCBI Taxonomy" id="208439"/>
    <lineage>
        <taxon>Bacteria</taxon>
        <taxon>Bacillati</taxon>
        <taxon>Actinomycetota</taxon>
        <taxon>Actinomycetes</taxon>
        <taxon>Pseudonocardiales</taxon>
        <taxon>Pseudonocardiaceae</taxon>
        <taxon>Amycolatopsis</taxon>
        <taxon>Amycolatopsis japonica group</taxon>
    </lineage>
</organism>
<evidence type="ECO:0000313" key="3">
    <source>
        <dbReference type="EMBL" id="AIG76490.1"/>
    </source>
</evidence>
<dbReference type="SUPFAM" id="SSF53474">
    <property type="entry name" value="alpha/beta-Hydrolases"/>
    <property type="match status" value="1"/>
</dbReference>
<sequence>MARIFRIMTAALVPLSTSDSRGRGYLVFPPAGGTLRAFDPLAGAADADVRGVEYPGHGERLAESPASAVEELAAQSAAAMPTAWFSRSVTIGFGMGAFVALETAQRLGVSPRALIVVDACAPQRRSPDKNAKAGASAMARVFGRTGLTPVAGYRDSPESWEYALDLLLGDLQLLNAYRGPARTQLSCPVAAIRGTDDPASASGDDATGGWRVWTSGPFVGRVVPGGYLGVLDSGREAEFWARIRRLEAAFVAAEPEVA</sequence>
<dbReference type="InterPro" id="IPR029058">
    <property type="entry name" value="AB_hydrolase_fold"/>
</dbReference>
<dbReference type="KEGG" id="aja:AJAP_18110"/>
<keyword evidence="4" id="KW-1185">Reference proteome</keyword>
<dbReference type="STRING" id="208439.AJAP_18110"/>
<proteinExistence type="inferred from homology"/>
<reference evidence="3 4" key="1">
    <citation type="journal article" date="2014" name="J. Biotechnol.">
        <title>Complete genome sequence of the actinobacterium Amycolatopsis japonica MG417-CF17(T) (=DSM 44213T) producing (S,S)-N,N'-ethylenediaminedisuccinic acid.</title>
        <authorList>
            <person name="Stegmann E."/>
            <person name="Albersmeier A."/>
            <person name="Spohn M."/>
            <person name="Gert H."/>
            <person name="Weber T."/>
            <person name="Wohlleben W."/>
            <person name="Kalinowski J."/>
            <person name="Ruckert C."/>
        </authorList>
    </citation>
    <scope>NUCLEOTIDE SEQUENCE [LARGE SCALE GENOMIC DNA]</scope>
    <source>
        <strain evidence="4">MG417-CF17 (DSM 44213)</strain>
    </source>
</reference>
<protein>
    <recommendedName>
        <fullName evidence="2">Thioesterase domain-containing protein</fullName>
    </recommendedName>
</protein>
<name>A0A075V1P2_9PSEU</name>
<dbReference type="EMBL" id="CP008953">
    <property type="protein sequence ID" value="AIG76490.1"/>
    <property type="molecule type" value="Genomic_DNA"/>
</dbReference>
<dbReference type="PANTHER" id="PTHR11487">
    <property type="entry name" value="THIOESTERASE"/>
    <property type="match status" value="1"/>
</dbReference>
<dbReference type="InterPro" id="IPR001031">
    <property type="entry name" value="Thioesterase"/>
</dbReference>
<dbReference type="HOGENOM" id="CLU_070456_0_1_11"/>
<dbReference type="eggNOG" id="COG3208">
    <property type="taxonomic scope" value="Bacteria"/>
</dbReference>
<evidence type="ECO:0000313" key="4">
    <source>
        <dbReference type="Proteomes" id="UP000028492"/>
    </source>
</evidence>
<feature type="domain" description="Thioesterase" evidence="2">
    <location>
        <begin position="27"/>
        <end position="229"/>
    </location>
</feature>